<evidence type="ECO:0000259" key="2">
    <source>
        <dbReference type="Pfam" id="PF04235"/>
    </source>
</evidence>
<evidence type="ECO:0000313" key="4">
    <source>
        <dbReference type="Proteomes" id="UP000194911"/>
    </source>
</evidence>
<dbReference type="PANTHER" id="PTHR30590">
    <property type="entry name" value="INNER MEMBRANE PROTEIN"/>
    <property type="match status" value="1"/>
</dbReference>
<feature type="transmembrane region" description="Helical" evidence="1">
    <location>
        <begin position="239"/>
        <end position="258"/>
    </location>
</feature>
<dbReference type="InterPro" id="IPR052529">
    <property type="entry name" value="Bact_Transport_Assoc"/>
</dbReference>
<keyword evidence="1" id="KW-0472">Membrane</keyword>
<reference evidence="3 4" key="1">
    <citation type="submission" date="2016-10" db="EMBL/GenBank/DDBJ databases">
        <title>Comparative genomics of Bacillus thuringiensis reveals a path to pathogens against multiple invertebrate hosts.</title>
        <authorList>
            <person name="Zheng J."/>
            <person name="Gao Q."/>
            <person name="Liu H."/>
            <person name="Peng D."/>
            <person name="Ruan L."/>
            <person name="Sun M."/>
        </authorList>
    </citation>
    <scope>NUCLEOTIDE SEQUENCE [LARGE SCALE GENOMIC DNA]</scope>
    <source>
        <strain evidence="3">BGSC 4CE1</strain>
    </source>
</reference>
<feature type="transmembrane region" description="Helical" evidence="1">
    <location>
        <begin position="173"/>
        <end position="191"/>
    </location>
</feature>
<feature type="domain" description="DUF418" evidence="2">
    <location>
        <begin position="154"/>
        <end position="303"/>
    </location>
</feature>
<feature type="transmembrane region" description="Helical" evidence="1">
    <location>
        <begin position="264"/>
        <end position="285"/>
    </location>
</feature>
<keyword evidence="1" id="KW-0812">Transmembrane</keyword>
<name>A0A243CLC1_BACTU</name>
<dbReference type="EMBL" id="NFDQ01000082">
    <property type="protein sequence ID" value="OTY66357.1"/>
    <property type="molecule type" value="Genomic_DNA"/>
</dbReference>
<dbReference type="Proteomes" id="UP000194911">
    <property type="component" value="Unassembled WGS sequence"/>
</dbReference>
<feature type="transmembrane region" description="Helical" evidence="1">
    <location>
        <begin position="197"/>
        <end position="219"/>
    </location>
</feature>
<feature type="transmembrane region" description="Helical" evidence="1">
    <location>
        <begin position="43"/>
        <end position="65"/>
    </location>
</feature>
<organism evidence="3 4">
    <name type="scientific">Bacillus thuringiensis serovar vazensis</name>
    <dbReference type="NCBI Taxonomy" id="180867"/>
    <lineage>
        <taxon>Bacteria</taxon>
        <taxon>Bacillati</taxon>
        <taxon>Bacillota</taxon>
        <taxon>Bacilli</taxon>
        <taxon>Bacillales</taxon>
        <taxon>Bacillaceae</taxon>
        <taxon>Bacillus</taxon>
        <taxon>Bacillus cereus group</taxon>
    </lineage>
</organism>
<dbReference type="PANTHER" id="PTHR30590:SF2">
    <property type="entry name" value="INNER MEMBRANE PROTEIN"/>
    <property type="match status" value="1"/>
</dbReference>
<feature type="transmembrane region" description="Helical" evidence="1">
    <location>
        <begin position="125"/>
        <end position="152"/>
    </location>
</feature>
<dbReference type="RefSeq" id="WP_001168475.1">
    <property type="nucleotide sequence ID" value="NZ_NFDQ01000082.1"/>
</dbReference>
<sequence length="312" mass="36155">MQKERIRIIDALRGFSLLGILLANVVIYSYGVLDTPNDQVKKFIKILTEGSFMPIFTFLFGYSLIKLVESLKRRNKHVRWHLTRRFAMLILLGTLHATLWQGDVLLTYGIIGFLLLFIIEKKPRTLLIIGISLFLLSIITNSQTMPLFLFGMAAAKKNVFVCLEQEYVWYKRGLILIPISLSVKYIGIMIFQNKWSLFVLNIGSLLLAIGYIAAFSLIFIHFSKMKIFKWFENVGKTSLTNYIMQTVIFVCGYHIGLFKNLDSISLIFVSLIIYAIQCFISSLYLKKYKYGPLEKLLRKWTYWSWKTTSKAS</sequence>
<keyword evidence="1" id="KW-1133">Transmembrane helix</keyword>
<gene>
    <name evidence="3" type="ORF">BK749_32290</name>
</gene>
<dbReference type="InterPro" id="IPR007349">
    <property type="entry name" value="DUF418"/>
</dbReference>
<protein>
    <recommendedName>
        <fullName evidence="2">DUF418 domain-containing protein</fullName>
    </recommendedName>
</protein>
<comment type="caution">
    <text evidence="3">The sequence shown here is derived from an EMBL/GenBank/DDBJ whole genome shotgun (WGS) entry which is preliminary data.</text>
</comment>
<evidence type="ECO:0000313" key="3">
    <source>
        <dbReference type="EMBL" id="OTY66357.1"/>
    </source>
</evidence>
<evidence type="ECO:0000256" key="1">
    <source>
        <dbReference type="SAM" id="Phobius"/>
    </source>
</evidence>
<feature type="transmembrane region" description="Helical" evidence="1">
    <location>
        <begin position="12"/>
        <end position="31"/>
    </location>
</feature>
<dbReference type="Pfam" id="PF04235">
    <property type="entry name" value="DUF418"/>
    <property type="match status" value="1"/>
</dbReference>
<dbReference type="AlphaFoldDB" id="A0A243CLC1"/>
<proteinExistence type="predicted"/>
<feature type="transmembrane region" description="Helical" evidence="1">
    <location>
        <begin position="86"/>
        <end position="119"/>
    </location>
</feature>
<accession>A0A243CLC1</accession>